<organism evidence="1 2">
    <name type="scientific">Meganyctiphanes norvegica</name>
    <name type="common">Northern krill</name>
    <name type="synonym">Thysanopoda norvegica</name>
    <dbReference type="NCBI Taxonomy" id="48144"/>
    <lineage>
        <taxon>Eukaryota</taxon>
        <taxon>Metazoa</taxon>
        <taxon>Ecdysozoa</taxon>
        <taxon>Arthropoda</taxon>
        <taxon>Crustacea</taxon>
        <taxon>Multicrustacea</taxon>
        <taxon>Malacostraca</taxon>
        <taxon>Eumalacostraca</taxon>
        <taxon>Eucarida</taxon>
        <taxon>Euphausiacea</taxon>
        <taxon>Euphausiidae</taxon>
        <taxon>Meganyctiphanes</taxon>
    </lineage>
</organism>
<evidence type="ECO:0000313" key="2">
    <source>
        <dbReference type="Proteomes" id="UP001497623"/>
    </source>
</evidence>
<dbReference type="AlphaFoldDB" id="A0AAV2S2A1"/>
<sequence length="202" mass="23225">MHKIVITMLLPFDHRRLPVFMVVATVFVGCGGDQYTVYNNIGNDDSFPPISITPLSRAWSWVMSQRQENWGWGDETPHTILALSLANSSWFTRENLKAQLITKQLEMDLTLRLWRFNSPPTTDIVVSVVVTDIVTIPLTPYGFSPRLLRLPLRRPVGHTNYNITYLKHDLARQVICLKQNILQYFLVGYVDKLSKKNEKPAI</sequence>
<keyword evidence="2" id="KW-1185">Reference proteome</keyword>
<proteinExistence type="predicted"/>
<protein>
    <submittedName>
        <fullName evidence="1">Uncharacterized protein</fullName>
    </submittedName>
</protein>
<dbReference type="Proteomes" id="UP001497623">
    <property type="component" value="Unassembled WGS sequence"/>
</dbReference>
<dbReference type="PROSITE" id="PS51257">
    <property type="entry name" value="PROKAR_LIPOPROTEIN"/>
    <property type="match status" value="1"/>
</dbReference>
<feature type="non-terminal residue" evidence="1">
    <location>
        <position position="202"/>
    </location>
</feature>
<accession>A0AAV2S2A1</accession>
<name>A0AAV2S2A1_MEGNR</name>
<gene>
    <name evidence="1" type="ORF">MNOR_LOCUS30869</name>
</gene>
<dbReference type="EMBL" id="CAXKWB010038600">
    <property type="protein sequence ID" value="CAL4151972.1"/>
    <property type="molecule type" value="Genomic_DNA"/>
</dbReference>
<comment type="caution">
    <text evidence="1">The sequence shown here is derived from an EMBL/GenBank/DDBJ whole genome shotgun (WGS) entry which is preliminary data.</text>
</comment>
<evidence type="ECO:0000313" key="1">
    <source>
        <dbReference type="EMBL" id="CAL4151972.1"/>
    </source>
</evidence>
<reference evidence="1 2" key="1">
    <citation type="submission" date="2024-05" db="EMBL/GenBank/DDBJ databases">
        <authorList>
            <person name="Wallberg A."/>
        </authorList>
    </citation>
    <scope>NUCLEOTIDE SEQUENCE [LARGE SCALE GENOMIC DNA]</scope>
</reference>